<organism evidence="2 3">
    <name type="scientific">Aliikangiella marina</name>
    <dbReference type="NCBI Taxonomy" id="1712262"/>
    <lineage>
        <taxon>Bacteria</taxon>
        <taxon>Pseudomonadati</taxon>
        <taxon>Pseudomonadota</taxon>
        <taxon>Gammaproteobacteria</taxon>
        <taxon>Oceanospirillales</taxon>
        <taxon>Pleioneaceae</taxon>
        <taxon>Aliikangiella</taxon>
    </lineage>
</organism>
<keyword evidence="1" id="KW-0812">Transmembrane</keyword>
<dbReference type="Proteomes" id="UP000317839">
    <property type="component" value="Unassembled WGS sequence"/>
</dbReference>
<accession>A0A545T1K0</accession>
<keyword evidence="1" id="KW-1133">Transmembrane helix</keyword>
<dbReference type="AlphaFoldDB" id="A0A545T1K0"/>
<sequence>MDLLLYAAAFLTILIGITHSYLGEKYILIRLFRRDNIPHLFGSADFTIKTLRFAWHITTIAWWGLAGIIVLTAQSALNSTNVLLVIAITFLISGFITVVASKGKHYAWVIFFLIGFSSLIVALSAS</sequence>
<dbReference type="OrthoDB" id="5005871at2"/>
<evidence type="ECO:0000256" key="1">
    <source>
        <dbReference type="SAM" id="Phobius"/>
    </source>
</evidence>
<feature type="transmembrane region" description="Helical" evidence="1">
    <location>
        <begin position="53"/>
        <end position="73"/>
    </location>
</feature>
<comment type="caution">
    <text evidence="2">The sequence shown here is derived from an EMBL/GenBank/DDBJ whole genome shotgun (WGS) entry which is preliminary data.</text>
</comment>
<dbReference type="RefSeq" id="WP_142944313.1">
    <property type="nucleotide sequence ID" value="NZ_VIKR01000007.1"/>
</dbReference>
<feature type="transmembrane region" description="Helical" evidence="1">
    <location>
        <begin position="80"/>
        <end position="100"/>
    </location>
</feature>
<feature type="transmembrane region" description="Helical" evidence="1">
    <location>
        <begin position="106"/>
        <end position="125"/>
    </location>
</feature>
<dbReference type="EMBL" id="VIKR01000007">
    <property type="protein sequence ID" value="TQV71096.1"/>
    <property type="molecule type" value="Genomic_DNA"/>
</dbReference>
<name>A0A545T1K0_9GAMM</name>
<gene>
    <name evidence="2" type="ORF">FLL45_22475</name>
</gene>
<keyword evidence="1" id="KW-0472">Membrane</keyword>
<keyword evidence="3" id="KW-1185">Reference proteome</keyword>
<protein>
    <submittedName>
        <fullName evidence="2">Uncharacterized protein</fullName>
    </submittedName>
</protein>
<evidence type="ECO:0000313" key="2">
    <source>
        <dbReference type="EMBL" id="TQV71096.1"/>
    </source>
</evidence>
<proteinExistence type="predicted"/>
<evidence type="ECO:0000313" key="3">
    <source>
        <dbReference type="Proteomes" id="UP000317839"/>
    </source>
</evidence>
<reference evidence="2 3" key="1">
    <citation type="submission" date="2019-06" db="EMBL/GenBank/DDBJ databases">
        <title>Draft genome of Aliikangiella marina GYP-15.</title>
        <authorList>
            <person name="Wang G."/>
        </authorList>
    </citation>
    <scope>NUCLEOTIDE SEQUENCE [LARGE SCALE GENOMIC DNA]</scope>
    <source>
        <strain evidence="2 3">GYP-15</strain>
    </source>
</reference>